<dbReference type="Proteomes" id="UP000054144">
    <property type="component" value="Unassembled WGS sequence"/>
</dbReference>
<reference evidence="2 3" key="1">
    <citation type="journal article" date="2015" name="Fungal Genet. Biol.">
        <title>Evolution of novel wood decay mechanisms in Agaricales revealed by the genome sequences of Fistulina hepatica and Cylindrobasidium torrendii.</title>
        <authorList>
            <person name="Floudas D."/>
            <person name="Held B.W."/>
            <person name="Riley R."/>
            <person name="Nagy L.G."/>
            <person name="Koehler G."/>
            <person name="Ransdell A.S."/>
            <person name="Younus H."/>
            <person name="Chow J."/>
            <person name="Chiniquy J."/>
            <person name="Lipzen A."/>
            <person name="Tritt A."/>
            <person name="Sun H."/>
            <person name="Haridas S."/>
            <person name="LaButti K."/>
            <person name="Ohm R.A."/>
            <person name="Kues U."/>
            <person name="Blanchette R.A."/>
            <person name="Grigoriev I.V."/>
            <person name="Minto R.E."/>
            <person name="Hibbett D.S."/>
        </authorList>
    </citation>
    <scope>NUCLEOTIDE SEQUENCE [LARGE SCALE GENOMIC DNA]</scope>
    <source>
        <strain evidence="2 3">ATCC 64428</strain>
    </source>
</reference>
<dbReference type="EMBL" id="KN881613">
    <property type="protein sequence ID" value="KIY53527.1"/>
    <property type="molecule type" value="Genomic_DNA"/>
</dbReference>
<name>A0A0D7APL4_9AGAR</name>
<evidence type="ECO:0000313" key="3">
    <source>
        <dbReference type="Proteomes" id="UP000054144"/>
    </source>
</evidence>
<accession>A0A0D7APL4</accession>
<dbReference type="AlphaFoldDB" id="A0A0D7APL4"/>
<evidence type="ECO:0000313" key="2">
    <source>
        <dbReference type="EMBL" id="KIY53527.1"/>
    </source>
</evidence>
<keyword evidence="3" id="KW-1185">Reference proteome</keyword>
<protein>
    <recommendedName>
        <fullName evidence="4">Fucose-specific lectin</fullName>
    </recommendedName>
</protein>
<dbReference type="OrthoDB" id="9978204at2759"/>
<dbReference type="Pfam" id="PF15892">
    <property type="entry name" value="BNR_4"/>
    <property type="match status" value="1"/>
</dbReference>
<evidence type="ECO:0008006" key="4">
    <source>
        <dbReference type="Google" id="ProtNLM"/>
    </source>
</evidence>
<feature type="region of interest" description="Disordered" evidence="1">
    <location>
        <begin position="301"/>
        <end position="333"/>
    </location>
</feature>
<organism evidence="2 3">
    <name type="scientific">Fistulina hepatica ATCC 64428</name>
    <dbReference type="NCBI Taxonomy" id="1128425"/>
    <lineage>
        <taxon>Eukaryota</taxon>
        <taxon>Fungi</taxon>
        <taxon>Dikarya</taxon>
        <taxon>Basidiomycota</taxon>
        <taxon>Agaricomycotina</taxon>
        <taxon>Agaricomycetes</taxon>
        <taxon>Agaricomycetidae</taxon>
        <taxon>Agaricales</taxon>
        <taxon>Fistulinaceae</taxon>
        <taxon>Fistulina</taxon>
    </lineage>
</organism>
<gene>
    <name evidence="2" type="ORF">FISHEDRAFT_68819</name>
</gene>
<evidence type="ECO:0000256" key="1">
    <source>
        <dbReference type="SAM" id="MobiDB-lite"/>
    </source>
</evidence>
<proteinExistence type="predicted"/>
<sequence>MSMLARRVLPDGAWESIVLPHMALVSEDSHNVILLSVSPEDDVLHVAMDCHSTPLYYPASSAGLASGSGSWAASSFAIITNTLRTLSNGSTITYPQFVISPGDGFQFVYCTGVSGDGAAQLAEYSDGVWSSIGSWTSASSTYTADNSATSSARNLYIDGFTYHDNRTYVTGTWRENNDSVSCSSGEPPTTTLFTFILTTWVPIYSSIQVHYKAFNTEDIYVGSINNVVRGAGLNLGSIGADKAFGEIMDNLKKRLTAVIVDSCGKELDRAESSTRQVATHETLDAKLMVSQFCVFLAPEPGSEPEPDLGSGSVRFSPGFGALPEPNLRSGSRF</sequence>